<feature type="region of interest" description="Disordered" evidence="1">
    <location>
        <begin position="80"/>
        <end position="100"/>
    </location>
</feature>
<protein>
    <recommendedName>
        <fullName evidence="2">UBA domain-containing protein</fullName>
    </recommendedName>
</protein>
<evidence type="ECO:0000256" key="1">
    <source>
        <dbReference type="SAM" id="MobiDB-lite"/>
    </source>
</evidence>
<gene>
    <name evidence="3" type="ORF">FSP39_009507</name>
</gene>
<name>A0AA88XLS3_PINIB</name>
<dbReference type="EMBL" id="VSWD01000011">
    <property type="protein sequence ID" value="KAK3087712.1"/>
    <property type="molecule type" value="Genomic_DNA"/>
</dbReference>
<dbReference type="PANTHER" id="PTHR46738:SF1">
    <property type="entry name" value="UBIQUITIN-ASSOCIATED DOMAIN-CONTAINING PROTEIN 1"/>
    <property type="match status" value="1"/>
</dbReference>
<dbReference type="GO" id="GO:0000151">
    <property type="term" value="C:ubiquitin ligase complex"/>
    <property type="evidence" value="ECO:0007669"/>
    <property type="project" value="TreeGrafter"/>
</dbReference>
<dbReference type="Proteomes" id="UP001186944">
    <property type="component" value="Unassembled WGS sequence"/>
</dbReference>
<evidence type="ECO:0000313" key="3">
    <source>
        <dbReference type="EMBL" id="KAK3087712.1"/>
    </source>
</evidence>
<comment type="caution">
    <text evidence="3">The sequence shown here is derived from an EMBL/GenBank/DDBJ whole genome shotgun (WGS) entry which is preliminary data.</text>
</comment>
<dbReference type="SMART" id="SM00165">
    <property type="entry name" value="UBA"/>
    <property type="match status" value="2"/>
</dbReference>
<feature type="compositionally biased region" description="Polar residues" evidence="1">
    <location>
        <begin position="246"/>
        <end position="263"/>
    </location>
</feature>
<dbReference type="Pfam" id="PF23326">
    <property type="entry name" value="UBL_UBAC1"/>
    <property type="match status" value="1"/>
</dbReference>
<dbReference type="Gene3D" id="1.10.260.100">
    <property type="match status" value="1"/>
</dbReference>
<dbReference type="InterPro" id="IPR057650">
    <property type="entry name" value="UBL_UBAC1"/>
</dbReference>
<evidence type="ECO:0000259" key="2">
    <source>
        <dbReference type="PROSITE" id="PS50030"/>
    </source>
</evidence>
<feature type="domain" description="UBA" evidence="2">
    <location>
        <begin position="276"/>
        <end position="318"/>
    </location>
</feature>
<dbReference type="InterPro" id="IPR052476">
    <property type="entry name" value="UBAC1"/>
</dbReference>
<feature type="region of interest" description="Disordered" evidence="1">
    <location>
        <begin position="221"/>
        <end position="263"/>
    </location>
</feature>
<dbReference type="InterPro" id="IPR009060">
    <property type="entry name" value="UBA-like_sf"/>
</dbReference>
<proteinExistence type="predicted"/>
<reference evidence="3" key="1">
    <citation type="submission" date="2019-08" db="EMBL/GenBank/DDBJ databases">
        <title>The improved chromosome-level genome for the pearl oyster Pinctada fucata martensii using PacBio sequencing and Hi-C.</title>
        <authorList>
            <person name="Zheng Z."/>
        </authorList>
    </citation>
    <scope>NUCLEOTIDE SEQUENCE</scope>
    <source>
        <strain evidence="3">ZZ-2019</strain>
        <tissue evidence="3">Adductor muscle</tissue>
    </source>
</reference>
<feature type="domain" description="UBA" evidence="2">
    <location>
        <begin position="176"/>
        <end position="216"/>
    </location>
</feature>
<dbReference type="AlphaFoldDB" id="A0AA88XLS3"/>
<dbReference type="Gene3D" id="1.10.8.10">
    <property type="entry name" value="DNA helicase RuvA subunit, C-terminal domain"/>
    <property type="match status" value="2"/>
</dbReference>
<keyword evidence="4" id="KW-1185">Reference proteome</keyword>
<dbReference type="SUPFAM" id="SSF46934">
    <property type="entry name" value="UBA-like"/>
    <property type="match status" value="2"/>
</dbReference>
<organism evidence="3 4">
    <name type="scientific">Pinctada imbricata</name>
    <name type="common">Atlantic pearl-oyster</name>
    <name type="synonym">Pinctada martensii</name>
    <dbReference type="NCBI Taxonomy" id="66713"/>
    <lineage>
        <taxon>Eukaryota</taxon>
        <taxon>Metazoa</taxon>
        <taxon>Spiralia</taxon>
        <taxon>Lophotrochozoa</taxon>
        <taxon>Mollusca</taxon>
        <taxon>Bivalvia</taxon>
        <taxon>Autobranchia</taxon>
        <taxon>Pteriomorphia</taxon>
        <taxon>Pterioida</taxon>
        <taxon>Pterioidea</taxon>
        <taxon>Pteriidae</taxon>
        <taxon>Pinctada</taxon>
    </lineage>
</organism>
<sequence>MTGQDHIFLLKPDQKIDELKIMALGYFVSQAESMKSSLYHKILLVRTGKVLSEDKSVIQEGLKNNDELLLLKKRLPMMKFDTKESPSTSSKREKEDRRKVPTEDIINRVTMTLPKPSQDKPNNAASGTSVDVELRKILISLIEASQKILSLNAEASKIFKQAEEMLNEPTTPSQPDVNPDVLKQLTDMGFPENRARKAMILNGMMFSAAMDWLIQHESDADIDEPLPGQTPSTPSRLKEEEGATGGSDSPQGNSSPSTTKASPNILQSLRAFRKREFKPNPMALKHLVEMGFDEKDAFEALCIARNNQDEACEWLLGDRKTRPEETEEGLDPNGAIYKAIMANPQVQLGLNNPRCLLAFLQLLESPYSLQQLLSDPETGPLLFQISRIYHAEKHADT</sequence>
<dbReference type="PROSITE" id="PS50030">
    <property type="entry name" value="UBA"/>
    <property type="match status" value="2"/>
</dbReference>
<accession>A0AA88XLS3</accession>
<dbReference type="InterPro" id="IPR041927">
    <property type="entry name" value="UBA2_UBAC1"/>
</dbReference>
<evidence type="ECO:0000313" key="4">
    <source>
        <dbReference type="Proteomes" id="UP001186944"/>
    </source>
</evidence>
<dbReference type="Pfam" id="PF22562">
    <property type="entry name" value="UBA_7"/>
    <property type="match status" value="2"/>
</dbReference>
<dbReference type="InterPro" id="IPR015940">
    <property type="entry name" value="UBA"/>
</dbReference>
<dbReference type="PANTHER" id="PTHR46738">
    <property type="entry name" value="UBIQUITIN-ASSOCIATED DOMAIN-CONTAINING PROTEIN 1"/>
    <property type="match status" value="1"/>
</dbReference>
<dbReference type="CDD" id="cd14304">
    <property type="entry name" value="UBA2_KPC2"/>
    <property type="match status" value="1"/>
</dbReference>